<keyword evidence="6" id="KW-1185">Reference proteome</keyword>
<evidence type="ECO:0000313" key="6">
    <source>
        <dbReference type="Proteomes" id="UP000799776"/>
    </source>
</evidence>
<dbReference type="Gene3D" id="2.10.25.10">
    <property type="entry name" value="Laminin"/>
    <property type="match status" value="1"/>
</dbReference>
<comment type="caution">
    <text evidence="1">Lacks conserved residue(s) required for the propagation of feature annotation.</text>
</comment>
<dbReference type="OrthoDB" id="283575at2759"/>
<sequence length="905" mass="95513">MSYDPRGAGVPYGTTADSSRHGKPGRKGSVKAARQRVQEEQARMGHDTFATPYYGSHAASPGRPGRANELVSQFNTRHRPPVQQLQLQIPTPPSSRGSSRHQQRSPEQHWPLNEGHDEGSPRQRTNDRSSPPQRPPRPSYVPSILDPTVQQNMLHAPQRPGQPPMPAPSDQPSPQRYRNDDFLSPNIYVPSPKPNRPTTTSSYASNSSIGSIPDFPIASMPAQQPRKSPNIGPPPSARRGPSSYYSQASYVSPIVEEAESNRSHNSFASSNVMPTHAEEYYSDDDDGTDVLDLSPTTDDGDERASRKSDEADSAGLVRKASFGRRGKPSLTTIRSVETLNSRKNSLVGQAAVAAGAAGGAFAAGLGNSNHKDGQARSSSRPDSEALAGGTGLFGPSTSSSSNNSSQESLSVFGKSKKNKVPSPLGRQSASMPPNGPEVDRVLNGLEKGGMFASAKPIQQGNLADRVGARRPPRLDMDSVRDAEARGSLTSLPDLIKRATRLAGNLDRGKTASKLGLDFWEKGGQDEKQQWGHQRKSGSLSDILSSFPPPAVGTPTGGHTPHDRPISRWPSGLAMEHHYEDDHYPQKRTGRPKKQGRRCCGMPLWCFVTLITMLAVLAIAAVVVPVCLIVLPAKSNSSSSSASAKALAACQSSQACQNGGTSLVSPSGSCSCLCTNGFTGDTCTTESDPSCTTTTVGSTSNATIGSSIPLLFQSATNYSIPLDPPTLLSLFSSNNLSCTSENALVTFNGLSSRSLKQLHPVPPPPSSTLDLNLNPDLAPRAAQTSAGIIFDSISASTSTSPSPITTTTTTSPTTSSPASPTYSTTPTNPTTTTTQLLFARLAVLFILQQTAALDAAVAAQESLQTWFSGDLAGRNGTEVALGQGFTADMALSQILAANGTTFGGIV</sequence>
<feature type="region of interest" description="Disordered" evidence="2">
    <location>
        <begin position="524"/>
        <end position="569"/>
    </location>
</feature>
<gene>
    <name evidence="5" type="ORF">K490DRAFT_54720</name>
</gene>
<dbReference type="Proteomes" id="UP000799776">
    <property type="component" value="Unassembled WGS sequence"/>
</dbReference>
<feature type="region of interest" description="Disordered" evidence="2">
    <location>
        <begin position="795"/>
        <end position="828"/>
    </location>
</feature>
<evidence type="ECO:0000313" key="5">
    <source>
        <dbReference type="EMBL" id="KAF2090328.1"/>
    </source>
</evidence>
<dbReference type="InterPro" id="IPR000742">
    <property type="entry name" value="EGF"/>
</dbReference>
<dbReference type="AlphaFoldDB" id="A0A9P4LYH2"/>
<feature type="region of interest" description="Disordered" evidence="2">
    <location>
        <begin position="1"/>
        <end position="335"/>
    </location>
</feature>
<feature type="compositionally biased region" description="Basic and acidic residues" evidence="2">
    <location>
        <begin position="369"/>
        <end position="383"/>
    </location>
</feature>
<feature type="compositionally biased region" description="Pro residues" evidence="2">
    <location>
        <begin position="160"/>
        <end position="171"/>
    </location>
</feature>
<dbReference type="PROSITE" id="PS00022">
    <property type="entry name" value="EGF_1"/>
    <property type="match status" value="1"/>
</dbReference>
<dbReference type="PANTHER" id="PTHR17178">
    <property type="entry name" value="SECRETORY GRANULE PROTEOGLYCAN CORE PROTEIN"/>
    <property type="match status" value="1"/>
</dbReference>
<keyword evidence="1" id="KW-0245">EGF-like domain</keyword>
<feature type="compositionally biased region" description="Low complexity" evidence="2">
    <location>
        <begin position="237"/>
        <end position="246"/>
    </location>
</feature>
<evidence type="ECO:0000256" key="1">
    <source>
        <dbReference type="PROSITE-ProRule" id="PRU00076"/>
    </source>
</evidence>
<organism evidence="5 6">
    <name type="scientific">Saccharata proteae CBS 121410</name>
    <dbReference type="NCBI Taxonomy" id="1314787"/>
    <lineage>
        <taxon>Eukaryota</taxon>
        <taxon>Fungi</taxon>
        <taxon>Dikarya</taxon>
        <taxon>Ascomycota</taxon>
        <taxon>Pezizomycotina</taxon>
        <taxon>Dothideomycetes</taxon>
        <taxon>Dothideomycetes incertae sedis</taxon>
        <taxon>Botryosphaeriales</taxon>
        <taxon>Saccharataceae</taxon>
        <taxon>Saccharata</taxon>
    </lineage>
</organism>
<feature type="domain" description="EGF-like" evidence="4">
    <location>
        <begin position="645"/>
        <end position="683"/>
    </location>
</feature>
<accession>A0A9P4LYH2</accession>
<keyword evidence="3" id="KW-0812">Transmembrane</keyword>
<comment type="caution">
    <text evidence="5">The sequence shown here is derived from an EMBL/GenBank/DDBJ whole genome shotgun (WGS) entry which is preliminary data.</text>
</comment>
<evidence type="ECO:0000256" key="3">
    <source>
        <dbReference type="SAM" id="Phobius"/>
    </source>
</evidence>
<keyword evidence="3" id="KW-0472">Membrane</keyword>
<dbReference type="PANTHER" id="PTHR17178:SF0">
    <property type="entry name" value="SERGLYCIN"/>
    <property type="match status" value="1"/>
</dbReference>
<name>A0A9P4LYH2_9PEZI</name>
<feature type="transmembrane region" description="Helical" evidence="3">
    <location>
        <begin position="601"/>
        <end position="630"/>
    </location>
</feature>
<dbReference type="EMBL" id="ML978713">
    <property type="protein sequence ID" value="KAF2090328.1"/>
    <property type="molecule type" value="Genomic_DNA"/>
</dbReference>
<feature type="compositionally biased region" description="Polar residues" evidence="2">
    <location>
        <begin position="263"/>
        <end position="273"/>
    </location>
</feature>
<evidence type="ECO:0000259" key="4">
    <source>
        <dbReference type="PROSITE" id="PS50026"/>
    </source>
</evidence>
<keyword evidence="3" id="KW-1133">Transmembrane helix</keyword>
<keyword evidence="1" id="KW-1015">Disulfide bond</keyword>
<evidence type="ECO:0000256" key="2">
    <source>
        <dbReference type="SAM" id="MobiDB-lite"/>
    </source>
</evidence>
<feature type="disulfide bond" evidence="1">
    <location>
        <begin position="673"/>
        <end position="682"/>
    </location>
</feature>
<dbReference type="PROSITE" id="PS01186">
    <property type="entry name" value="EGF_2"/>
    <property type="match status" value="1"/>
</dbReference>
<feature type="compositionally biased region" description="Low complexity" evidence="2">
    <location>
        <begin position="198"/>
        <end position="211"/>
    </location>
</feature>
<feature type="compositionally biased region" description="Low complexity" evidence="2">
    <location>
        <begin position="396"/>
        <end position="410"/>
    </location>
</feature>
<proteinExistence type="predicted"/>
<dbReference type="CDD" id="cd00054">
    <property type="entry name" value="EGF_CA"/>
    <property type="match status" value="1"/>
</dbReference>
<feature type="region of interest" description="Disordered" evidence="2">
    <location>
        <begin position="367"/>
        <end position="440"/>
    </location>
</feature>
<feature type="compositionally biased region" description="Basic and acidic residues" evidence="2">
    <location>
        <begin position="36"/>
        <end position="46"/>
    </location>
</feature>
<dbReference type="PROSITE" id="PS50026">
    <property type="entry name" value="EGF_3"/>
    <property type="match status" value="1"/>
</dbReference>
<feature type="compositionally biased region" description="Basic and acidic residues" evidence="2">
    <location>
        <begin position="114"/>
        <end position="127"/>
    </location>
</feature>
<reference evidence="5" key="1">
    <citation type="journal article" date="2020" name="Stud. Mycol.">
        <title>101 Dothideomycetes genomes: a test case for predicting lifestyles and emergence of pathogens.</title>
        <authorList>
            <person name="Haridas S."/>
            <person name="Albert R."/>
            <person name="Binder M."/>
            <person name="Bloem J."/>
            <person name="Labutti K."/>
            <person name="Salamov A."/>
            <person name="Andreopoulos B."/>
            <person name="Baker S."/>
            <person name="Barry K."/>
            <person name="Bills G."/>
            <person name="Bluhm B."/>
            <person name="Cannon C."/>
            <person name="Castanera R."/>
            <person name="Culley D."/>
            <person name="Daum C."/>
            <person name="Ezra D."/>
            <person name="Gonzalez J."/>
            <person name="Henrissat B."/>
            <person name="Kuo A."/>
            <person name="Liang C."/>
            <person name="Lipzen A."/>
            <person name="Lutzoni F."/>
            <person name="Magnuson J."/>
            <person name="Mondo S."/>
            <person name="Nolan M."/>
            <person name="Ohm R."/>
            <person name="Pangilinan J."/>
            <person name="Park H.-J."/>
            <person name="Ramirez L."/>
            <person name="Alfaro M."/>
            <person name="Sun H."/>
            <person name="Tritt A."/>
            <person name="Yoshinaga Y."/>
            <person name="Zwiers L.-H."/>
            <person name="Turgeon B."/>
            <person name="Goodwin S."/>
            <person name="Spatafora J."/>
            <person name="Crous P."/>
            <person name="Grigoriev I."/>
        </authorList>
    </citation>
    <scope>NUCLEOTIDE SEQUENCE</scope>
    <source>
        <strain evidence="5">CBS 121410</strain>
    </source>
</reference>
<feature type="compositionally biased region" description="Acidic residues" evidence="2">
    <location>
        <begin position="280"/>
        <end position="289"/>
    </location>
</feature>
<protein>
    <recommendedName>
        <fullName evidence="4">EGF-like domain-containing protein</fullName>
    </recommendedName>
</protein>